<keyword evidence="3" id="KW-1185">Reference proteome</keyword>
<dbReference type="EMBL" id="BLXT01006082">
    <property type="protein sequence ID" value="GFO28801.1"/>
    <property type="molecule type" value="Genomic_DNA"/>
</dbReference>
<dbReference type="SUPFAM" id="SSF51905">
    <property type="entry name" value="FAD/NAD(P)-binding domain"/>
    <property type="match status" value="2"/>
</dbReference>
<organism evidence="2 3">
    <name type="scientific">Plakobranchus ocellatus</name>
    <dbReference type="NCBI Taxonomy" id="259542"/>
    <lineage>
        <taxon>Eukaryota</taxon>
        <taxon>Metazoa</taxon>
        <taxon>Spiralia</taxon>
        <taxon>Lophotrochozoa</taxon>
        <taxon>Mollusca</taxon>
        <taxon>Gastropoda</taxon>
        <taxon>Heterobranchia</taxon>
        <taxon>Euthyneura</taxon>
        <taxon>Panpulmonata</taxon>
        <taxon>Sacoglossa</taxon>
        <taxon>Placobranchoidea</taxon>
        <taxon>Plakobranchidae</taxon>
        <taxon>Plakobranchus</taxon>
    </lineage>
</organism>
<dbReference type="AlphaFoldDB" id="A0AAV4CBR9"/>
<dbReference type="InterPro" id="IPR029731">
    <property type="entry name" value="OSGIN1/2"/>
</dbReference>
<evidence type="ECO:0000313" key="2">
    <source>
        <dbReference type="EMBL" id="GFO28801.1"/>
    </source>
</evidence>
<evidence type="ECO:0000256" key="1">
    <source>
        <dbReference type="SAM" id="MobiDB-lite"/>
    </source>
</evidence>
<reference evidence="2 3" key="1">
    <citation type="journal article" date="2021" name="Elife">
        <title>Chloroplast acquisition without the gene transfer in kleptoplastic sea slugs, Plakobranchus ocellatus.</title>
        <authorList>
            <person name="Maeda T."/>
            <person name="Takahashi S."/>
            <person name="Yoshida T."/>
            <person name="Shimamura S."/>
            <person name="Takaki Y."/>
            <person name="Nagai Y."/>
            <person name="Toyoda A."/>
            <person name="Suzuki Y."/>
            <person name="Arimoto A."/>
            <person name="Ishii H."/>
            <person name="Satoh N."/>
            <person name="Nishiyama T."/>
            <person name="Hasebe M."/>
            <person name="Maruyama T."/>
            <person name="Minagawa J."/>
            <person name="Obokata J."/>
            <person name="Shigenobu S."/>
        </authorList>
    </citation>
    <scope>NUCLEOTIDE SEQUENCE [LARGE SCALE GENOMIC DNA]</scope>
</reference>
<name>A0AAV4CBR9_9GAST</name>
<proteinExistence type="predicted"/>
<dbReference type="InterPro" id="IPR036188">
    <property type="entry name" value="FAD/NAD-bd_sf"/>
</dbReference>
<dbReference type="Gene3D" id="3.50.50.60">
    <property type="entry name" value="FAD/NAD(P)-binding domain"/>
    <property type="match status" value="1"/>
</dbReference>
<gene>
    <name evidence="2" type="ORF">PoB_005530600</name>
</gene>
<feature type="region of interest" description="Disordered" evidence="1">
    <location>
        <begin position="251"/>
        <end position="278"/>
    </location>
</feature>
<dbReference type="PANTHER" id="PTHR15192">
    <property type="entry name" value="PROTEIN CBG05349"/>
    <property type="match status" value="1"/>
</dbReference>
<comment type="caution">
    <text evidence="2">The sequence shown here is derived from an EMBL/GenBank/DDBJ whole genome shotgun (WGS) entry which is preliminary data.</text>
</comment>
<evidence type="ECO:0000313" key="3">
    <source>
        <dbReference type="Proteomes" id="UP000735302"/>
    </source>
</evidence>
<protein>
    <submittedName>
        <fullName evidence="2">Oxidative stress-induced growth inhibitor 2</fullName>
    </submittedName>
</protein>
<sequence>MASNDIGVHHSADAKHAEVIVIGNGPSAIALSFILSGHRPFYNGAPLSNEYLIQRLQDEPEVSLLEKDLRYLSDGLEGRSNNPVALLFDQLLHPDADLGVDAPSALDWKHDEQHYIPHVVLGKTRPGGTWQKIDGTMQTISQNSWMELPNKPFKDWLESKDRTRSTLNVPSKLVPGRATIADVKDYYTDYVKSQGLESNFRDFHVVTNVQQVYHLRNIVDSESGEVEPCCGNVRRNHPHCWEVRGYVTTVASRSNPKDTNSENPGEGNDSRSKTDGESGEEVVIARHGFCYVAPHVVLAVGAYDTPNRLGVEGESLPCVIHSLGEFEQALINLRLQSSGDMGTVSSPTLDPVLVVGAGLSAADAILMAMEEGVPVIHVFRRSPNNASLVFSKLPRTMYPEYHRVHRLMKGQEHSQLYTPMPKQTVMQVRDNAVLVGSADDNTRAPSATSSTSLTWVDVSVVAIMVGSRADLSFLPREGRDLGIVGKWPIDSKHNIIDVDPFSYQANRQPQMFAMGPLVGDNFVRFGIGGALGIANHLNKCRKKEAL</sequence>
<dbReference type="Proteomes" id="UP000735302">
    <property type="component" value="Unassembled WGS sequence"/>
</dbReference>
<accession>A0AAV4CBR9</accession>
<dbReference type="PANTHER" id="PTHR15192:SF8">
    <property type="entry name" value="FAD_NAD(P)-BINDING DOMAIN-CONTAINING PROTEIN"/>
    <property type="match status" value="1"/>
</dbReference>